<sequence length="272" mass="31088">MAASADVNIERNTPPSEENDADGEAKTPSSIQSGQWQTYFSDKTPVSHKKSWKKRDPVSIERSNLVNICKLVVKELIESSLKFGRMLDSDSVPLQHFFIVLEHVLRHGLKPKRGILGPKKELWDLFQMVEKWSYEAQDITSSVRNLPTVKTHIGRARAWLRLALMQKKLADYFRLLIERRDELLTEFYEPGALMLADESIVIMGLLVGLNVIDCNLCVKEEDLDSQMGVIDFSLYLRNAGADSSPDDIPEQTDMTKVLDQKNYIEELNRHLK</sequence>
<dbReference type="GO" id="GO:0005737">
    <property type="term" value="C:cytoplasm"/>
    <property type="evidence" value="ECO:0007669"/>
    <property type="project" value="TreeGrafter"/>
</dbReference>
<evidence type="ECO:0000259" key="3">
    <source>
        <dbReference type="PROSITE" id="PS50826"/>
    </source>
</evidence>
<dbReference type="Proteomes" id="UP001381693">
    <property type="component" value="Unassembled WGS sequence"/>
</dbReference>
<protein>
    <submittedName>
        <fullName evidence="4">RUN and FYVE domain-containing protein 1</fullName>
        <ecNumber evidence="4">3.6.4.12</ecNumber>
    </submittedName>
</protein>
<accession>A0AAN8XLS0</accession>
<keyword evidence="1" id="KW-0175">Coiled coil</keyword>
<evidence type="ECO:0000256" key="1">
    <source>
        <dbReference type="ARBA" id="ARBA00023054"/>
    </source>
</evidence>
<reference evidence="4 5" key="1">
    <citation type="submission" date="2023-11" db="EMBL/GenBank/DDBJ databases">
        <title>Halocaridina rubra genome assembly.</title>
        <authorList>
            <person name="Smith C."/>
        </authorList>
    </citation>
    <scope>NUCLEOTIDE SEQUENCE [LARGE SCALE GENOMIC DNA]</scope>
    <source>
        <strain evidence="4">EP-1</strain>
        <tissue evidence="4">Whole</tissue>
    </source>
</reference>
<dbReference type="InterPro" id="IPR047335">
    <property type="entry name" value="RUFY1-3"/>
</dbReference>
<dbReference type="PROSITE" id="PS50826">
    <property type="entry name" value="RUN"/>
    <property type="match status" value="1"/>
</dbReference>
<evidence type="ECO:0000313" key="4">
    <source>
        <dbReference type="EMBL" id="KAK7083958.1"/>
    </source>
</evidence>
<proteinExistence type="predicted"/>
<dbReference type="Gene3D" id="1.20.58.900">
    <property type="match status" value="1"/>
</dbReference>
<evidence type="ECO:0000256" key="2">
    <source>
        <dbReference type="SAM" id="MobiDB-lite"/>
    </source>
</evidence>
<dbReference type="CDD" id="cd17681">
    <property type="entry name" value="RUN_RUFY1_like"/>
    <property type="match status" value="1"/>
</dbReference>
<organism evidence="4 5">
    <name type="scientific">Halocaridina rubra</name>
    <name type="common">Hawaiian red shrimp</name>
    <dbReference type="NCBI Taxonomy" id="373956"/>
    <lineage>
        <taxon>Eukaryota</taxon>
        <taxon>Metazoa</taxon>
        <taxon>Ecdysozoa</taxon>
        <taxon>Arthropoda</taxon>
        <taxon>Crustacea</taxon>
        <taxon>Multicrustacea</taxon>
        <taxon>Malacostraca</taxon>
        <taxon>Eumalacostraca</taxon>
        <taxon>Eucarida</taxon>
        <taxon>Decapoda</taxon>
        <taxon>Pleocyemata</taxon>
        <taxon>Caridea</taxon>
        <taxon>Atyoidea</taxon>
        <taxon>Atyidae</taxon>
        <taxon>Halocaridina</taxon>
    </lineage>
</organism>
<dbReference type="Pfam" id="PF02759">
    <property type="entry name" value="RUN"/>
    <property type="match status" value="1"/>
</dbReference>
<dbReference type="EMBL" id="JAXCGZ010002393">
    <property type="protein sequence ID" value="KAK7083958.1"/>
    <property type="molecule type" value="Genomic_DNA"/>
</dbReference>
<feature type="domain" description="RUN" evidence="3">
    <location>
        <begin position="88"/>
        <end position="221"/>
    </location>
</feature>
<feature type="region of interest" description="Disordered" evidence="2">
    <location>
        <begin position="1"/>
        <end position="34"/>
    </location>
</feature>
<dbReference type="EC" id="3.6.4.12" evidence="4"/>
<dbReference type="SMART" id="SM00593">
    <property type="entry name" value="RUN"/>
    <property type="match status" value="1"/>
</dbReference>
<dbReference type="InterPro" id="IPR037213">
    <property type="entry name" value="Run_dom_sf"/>
</dbReference>
<comment type="caution">
    <text evidence="4">The sequence shown here is derived from an EMBL/GenBank/DDBJ whole genome shotgun (WGS) entry which is preliminary data.</text>
</comment>
<keyword evidence="5" id="KW-1185">Reference proteome</keyword>
<dbReference type="PANTHER" id="PTHR45956">
    <property type="entry name" value="RUN AND FYVE DOMAIN-CONTAINING PROTEIN 2-LIKE PROTEIN"/>
    <property type="match status" value="1"/>
</dbReference>
<dbReference type="GO" id="GO:0003678">
    <property type="term" value="F:DNA helicase activity"/>
    <property type="evidence" value="ECO:0007669"/>
    <property type="project" value="UniProtKB-EC"/>
</dbReference>
<dbReference type="SUPFAM" id="SSF140741">
    <property type="entry name" value="RUN domain-like"/>
    <property type="match status" value="1"/>
</dbReference>
<dbReference type="GO" id="GO:0016787">
    <property type="term" value="F:hydrolase activity"/>
    <property type="evidence" value="ECO:0007669"/>
    <property type="project" value="UniProtKB-KW"/>
</dbReference>
<evidence type="ECO:0000313" key="5">
    <source>
        <dbReference type="Proteomes" id="UP001381693"/>
    </source>
</evidence>
<dbReference type="FunFam" id="1.20.58.900:FF:000011">
    <property type="entry name" value="Uncharacterized protein, isoform B"/>
    <property type="match status" value="1"/>
</dbReference>
<dbReference type="PANTHER" id="PTHR45956:SF6">
    <property type="entry name" value="RUN DOMAIN-CONTAINING PROTEIN"/>
    <property type="match status" value="1"/>
</dbReference>
<name>A0AAN8XLS0_HALRR</name>
<gene>
    <name evidence="4" type="primary">RUFY1_3</name>
    <name evidence="4" type="ORF">SK128_028662</name>
</gene>
<dbReference type="AlphaFoldDB" id="A0AAN8XLS0"/>
<keyword evidence="4" id="KW-0378">Hydrolase</keyword>
<dbReference type="InterPro" id="IPR004012">
    <property type="entry name" value="Run_dom"/>
</dbReference>